<accession>A0A1J1IJK7</accession>
<gene>
    <name evidence="1" type="ORF">CLUMA_CG012787</name>
</gene>
<name>A0A1J1IJK7_9DIPT</name>
<protein>
    <submittedName>
        <fullName evidence="1">CLUMA_CG012787, isoform A</fullName>
    </submittedName>
</protein>
<dbReference type="Proteomes" id="UP000183832">
    <property type="component" value="Unassembled WGS sequence"/>
</dbReference>
<sequence length="76" mass="8831">MNLFNCFHLTLISRKGTAELLNYRMTSIRFSKLSKASPFFFFFLVGELITSMKLKWWAENLHENDEAPSDDLSPLA</sequence>
<organism evidence="1 2">
    <name type="scientific">Clunio marinus</name>
    <dbReference type="NCBI Taxonomy" id="568069"/>
    <lineage>
        <taxon>Eukaryota</taxon>
        <taxon>Metazoa</taxon>
        <taxon>Ecdysozoa</taxon>
        <taxon>Arthropoda</taxon>
        <taxon>Hexapoda</taxon>
        <taxon>Insecta</taxon>
        <taxon>Pterygota</taxon>
        <taxon>Neoptera</taxon>
        <taxon>Endopterygota</taxon>
        <taxon>Diptera</taxon>
        <taxon>Nematocera</taxon>
        <taxon>Chironomoidea</taxon>
        <taxon>Chironomidae</taxon>
        <taxon>Clunio</taxon>
    </lineage>
</organism>
<dbReference type="EMBL" id="CVRI01000050">
    <property type="protein sequence ID" value="CRK99238.1"/>
    <property type="molecule type" value="Genomic_DNA"/>
</dbReference>
<reference evidence="1 2" key="1">
    <citation type="submission" date="2015-04" db="EMBL/GenBank/DDBJ databases">
        <authorList>
            <person name="Syromyatnikov M.Y."/>
            <person name="Popov V.N."/>
        </authorList>
    </citation>
    <scope>NUCLEOTIDE SEQUENCE [LARGE SCALE GENOMIC DNA]</scope>
</reference>
<evidence type="ECO:0000313" key="2">
    <source>
        <dbReference type="Proteomes" id="UP000183832"/>
    </source>
</evidence>
<dbReference type="AlphaFoldDB" id="A0A1J1IJK7"/>
<evidence type="ECO:0000313" key="1">
    <source>
        <dbReference type="EMBL" id="CRK99238.1"/>
    </source>
</evidence>
<proteinExistence type="predicted"/>
<keyword evidence="2" id="KW-1185">Reference proteome</keyword>